<accession>A0A1H6QJ28</accession>
<protein>
    <recommendedName>
        <fullName evidence="7 8">UDP-N-acetylmuramoylalanine--D-glutamate ligase</fullName>
        <ecNumber evidence="7 8">6.3.2.9</ecNumber>
    </recommendedName>
    <alternativeName>
        <fullName evidence="7">D-glutamic acid-adding enzyme</fullName>
    </alternativeName>
    <alternativeName>
        <fullName evidence="7">UDP-N-acetylmuramoyl-L-alanyl-D-glutamate synthetase</fullName>
    </alternativeName>
</protein>
<dbReference type="Gene3D" id="3.90.190.20">
    <property type="entry name" value="Mur ligase, C-terminal domain"/>
    <property type="match status" value="1"/>
</dbReference>
<dbReference type="RefSeq" id="WP_093308175.1">
    <property type="nucleotide sequence ID" value="NZ_FNYH01000001.1"/>
</dbReference>
<comment type="pathway">
    <text evidence="2 7 8">Cell wall biogenesis; peptidoglycan biosynthesis.</text>
</comment>
<feature type="binding site" evidence="7">
    <location>
        <begin position="127"/>
        <end position="133"/>
    </location>
    <ligand>
        <name>ATP</name>
        <dbReference type="ChEBI" id="CHEBI:30616"/>
    </ligand>
</feature>
<keyword evidence="7 8" id="KW-0131">Cell cycle</keyword>
<dbReference type="Pfam" id="PF02875">
    <property type="entry name" value="Mur_ligase_C"/>
    <property type="match status" value="1"/>
</dbReference>
<gene>
    <name evidence="7" type="primary">murD</name>
    <name evidence="11" type="ORF">SAMN05421831_101298</name>
</gene>
<dbReference type="InterPro" id="IPR036615">
    <property type="entry name" value="Mur_ligase_C_dom_sf"/>
</dbReference>
<keyword evidence="7 8" id="KW-0573">Peptidoglycan synthesis</keyword>
<evidence type="ECO:0000256" key="5">
    <source>
        <dbReference type="ARBA" id="ARBA00022741"/>
    </source>
</evidence>
<evidence type="ECO:0000259" key="10">
    <source>
        <dbReference type="Pfam" id="PF08245"/>
    </source>
</evidence>
<dbReference type="EC" id="6.3.2.9" evidence="7 8"/>
<organism evidence="11 12">
    <name type="scientific">Allopseudospirillum japonicum</name>
    <dbReference type="NCBI Taxonomy" id="64971"/>
    <lineage>
        <taxon>Bacteria</taxon>
        <taxon>Pseudomonadati</taxon>
        <taxon>Pseudomonadota</taxon>
        <taxon>Gammaproteobacteria</taxon>
        <taxon>Oceanospirillales</taxon>
        <taxon>Oceanospirillaceae</taxon>
        <taxon>Allopseudospirillum</taxon>
    </lineage>
</organism>
<keyword evidence="4 7" id="KW-0436">Ligase</keyword>
<keyword evidence="7 8" id="KW-0132">Cell division</keyword>
<keyword evidence="5 7" id="KW-0547">Nucleotide-binding</keyword>
<dbReference type="GO" id="GO:0008764">
    <property type="term" value="F:UDP-N-acetylmuramoylalanine-D-glutamate ligase activity"/>
    <property type="evidence" value="ECO:0007669"/>
    <property type="project" value="UniProtKB-UniRule"/>
</dbReference>
<sequence length="465" mass="49884">MDIEHSQPSHAKDASSDPHKTLILGMGASGRSVADYLSAQGEAFSLVDTRLKPHNLKEFQAAFPEAPCWLGPLDADLLASAERLIVSPGIPIQDPAIEYASAHGVEILGDIEIFCRAAKAPIIAITGSNAKSTVTSLVGAMAQAAGLNVGIGGNLGPTALSLLDEARDAYILELSSFQLETTFSLHARAASILNVSEDHMDRYADLIEYVFAKQRIYHHCQTAIINRGDKYSAPLHAHRAQHISFGLDLPEGQNYGLHHEATGTWLMRGREALIHTQDLSPALLGQHGALNALAALALAETLALPLATSLEVLTHFQGLDHRCQLVTEHQGVRWINDSKATNVGATLAAIEGIAPECKGRLWLILGGDGKQADFSPLIASISRHVHACALLGRDAPLFADLLTAAEVTHQSYTDLDAIVQDLAAKVQPNDWVLLSPACASLDMFAHFGERGRLFSEAVRTWVCPS</sequence>
<dbReference type="HAMAP" id="MF_00639">
    <property type="entry name" value="MurD"/>
    <property type="match status" value="1"/>
</dbReference>
<keyword evidence="7 8" id="KW-0961">Cell wall biogenesis/degradation</keyword>
<dbReference type="SUPFAM" id="SSF53244">
    <property type="entry name" value="MurD-like peptide ligases, peptide-binding domain"/>
    <property type="match status" value="1"/>
</dbReference>
<proteinExistence type="inferred from homology"/>
<dbReference type="InterPro" id="IPR013221">
    <property type="entry name" value="Mur_ligase_cen"/>
</dbReference>
<dbReference type="Gene3D" id="3.40.50.720">
    <property type="entry name" value="NAD(P)-binding Rossmann-like Domain"/>
    <property type="match status" value="1"/>
</dbReference>
<comment type="catalytic activity">
    <reaction evidence="7 8">
        <text>UDP-N-acetyl-alpha-D-muramoyl-L-alanine + D-glutamate + ATP = UDP-N-acetyl-alpha-D-muramoyl-L-alanyl-D-glutamate + ADP + phosphate + H(+)</text>
        <dbReference type="Rhea" id="RHEA:16429"/>
        <dbReference type="ChEBI" id="CHEBI:15378"/>
        <dbReference type="ChEBI" id="CHEBI:29986"/>
        <dbReference type="ChEBI" id="CHEBI:30616"/>
        <dbReference type="ChEBI" id="CHEBI:43474"/>
        <dbReference type="ChEBI" id="CHEBI:83898"/>
        <dbReference type="ChEBI" id="CHEBI:83900"/>
        <dbReference type="ChEBI" id="CHEBI:456216"/>
        <dbReference type="EC" id="6.3.2.9"/>
    </reaction>
</comment>
<keyword evidence="12" id="KW-1185">Reference proteome</keyword>
<dbReference type="PANTHER" id="PTHR43692:SF1">
    <property type="entry name" value="UDP-N-ACETYLMURAMOYLALANINE--D-GLUTAMATE LIGASE"/>
    <property type="match status" value="1"/>
</dbReference>
<comment type="similarity">
    <text evidence="7">Belongs to the MurCDEF family.</text>
</comment>
<dbReference type="AlphaFoldDB" id="A0A1H6QJ28"/>
<keyword evidence="7 8" id="KW-0133">Cell shape</keyword>
<keyword evidence="3 7" id="KW-0963">Cytoplasm</keyword>
<dbReference type="GO" id="GO:0009252">
    <property type="term" value="P:peptidoglycan biosynthetic process"/>
    <property type="evidence" value="ECO:0007669"/>
    <property type="project" value="UniProtKB-UniRule"/>
</dbReference>
<evidence type="ECO:0000256" key="2">
    <source>
        <dbReference type="ARBA" id="ARBA00004752"/>
    </source>
</evidence>
<dbReference type="SUPFAM" id="SSF51984">
    <property type="entry name" value="MurCD N-terminal domain"/>
    <property type="match status" value="1"/>
</dbReference>
<feature type="domain" description="Mur ligase central" evidence="10">
    <location>
        <begin position="125"/>
        <end position="299"/>
    </location>
</feature>
<dbReference type="GO" id="GO:0051301">
    <property type="term" value="P:cell division"/>
    <property type="evidence" value="ECO:0007669"/>
    <property type="project" value="UniProtKB-KW"/>
</dbReference>
<evidence type="ECO:0000259" key="9">
    <source>
        <dbReference type="Pfam" id="PF02875"/>
    </source>
</evidence>
<dbReference type="Pfam" id="PF21799">
    <property type="entry name" value="MurD-like_N"/>
    <property type="match status" value="1"/>
</dbReference>
<dbReference type="PANTHER" id="PTHR43692">
    <property type="entry name" value="UDP-N-ACETYLMURAMOYLALANINE--D-GLUTAMATE LIGASE"/>
    <property type="match status" value="1"/>
</dbReference>
<evidence type="ECO:0000256" key="3">
    <source>
        <dbReference type="ARBA" id="ARBA00022490"/>
    </source>
</evidence>
<keyword evidence="6 7" id="KW-0067">ATP-binding</keyword>
<dbReference type="EMBL" id="FNYH01000001">
    <property type="protein sequence ID" value="SEI40187.1"/>
    <property type="molecule type" value="Genomic_DNA"/>
</dbReference>
<evidence type="ECO:0000313" key="11">
    <source>
        <dbReference type="EMBL" id="SEI40187.1"/>
    </source>
</evidence>
<dbReference type="SUPFAM" id="SSF53623">
    <property type="entry name" value="MurD-like peptide ligases, catalytic domain"/>
    <property type="match status" value="1"/>
</dbReference>
<reference evidence="12" key="1">
    <citation type="submission" date="2016-10" db="EMBL/GenBank/DDBJ databases">
        <authorList>
            <person name="Varghese N."/>
            <person name="Submissions S."/>
        </authorList>
    </citation>
    <scope>NUCLEOTIDE SEQUENCE [LARGE SCALE GENOMIC DNA]</scope>
    <source>
        <strain evidence="12">DSM 7165</strain>
    </source>
</reference>
<dbReference type="OrthoDB" id="9809796at2"/>
<dbReference type="Pfam" id="PF08245">
    <property type="entry name" value="Mur_ligase_M"/>
    <property type="match status" value="1"/>
</dbReference>
<comment type="subcellular location">
    <subcellularLocation>
        <location evidence="1 7 8">Cytoplasm</location>
    </subcellularLocation>
</comment>
<evidence type="ECO:0000256" key="1">
    <source>
        <dbReference type="ARBA" id="ARBA00004496"/>
    </source>
</evidence>
<dbReference type="UniPathway" id="UPA00219"/>
<evidence type="ECO:0000256" key="6">
    <source>
        <dbReference type="ARBA" id="ARBA00022840"/>
    </source>
</evidence>
<dbReference type="GO" id="GO:0071555">
    <property type="term" value="P:cell wall organization"/>
    <property type="evidence" value="ECO:0007669"/>
    <property type="project" value="UniProtKB-KW"/>
</dbReference>
<evidence type="ECO:0000256" key="4">
    <source>
        <dbReference type="ARBA" id="ARBA00022598"/>
    </source>
</evidence>
<dbReference type="GO" id="GO:0008360">
    <property type="term" value="P:regulation of cell shape"/>
    <property type="evidence" value="ECO:0007669"/>
    <property type="project" value="UniProtKB-KW"/>
</dbReference>
<feature type="domain" description="Mur ligase C-terminal" evidence="9">
    <location>
        <begin position="321"/>
        <end position="438"/>
    </location>
</feature>
<comment type="function">
    <text evidence="7 8">Cell wall formation. Catalyzes the addition of glutamate to the nucleotide precursor UDP-N-acetylmuramoyl-L-alanine (UMA).</text>
</comment>
<dbReference type="GO" id="GO:0005737">
    <property type="term" value="C:cytoplasm"/>
    <property type="evidence" value="ECO:0007669"/>
    <property type="project" value="UniProtKB-SubCell"/>
</dbReference>
<evidence type="ECO:0000256" key="7">
    <source>
        <dbReference type="HAMAP-Rule" id="MF_00639"/>
    </source>
</evidence>
<evidence type="ECO:0000313" key="12">
    <source>
        <dbReference type="Proteomes" id="UP000242999"/>
    </source>
</evidence>
<dbReference type="InterPro" id="IPR004101">
    <property type="entry name" value="Mur_ligase_C"/>
</dbReference>
<dbReference type="NCBIfam" id="TIGR01087">
    <property type="entry name" value="murD"/>
    <property type="match status" value="1"/>
</dbReference>
<dbReference type="Gene3D" id="3.40.1190.10">
    <property type="entry name" value="Mur-like, catalytic domain"/>
    <property type="match status" value="1"/>
</dbReference>
<dbReference type="Proteomes" id="UP000242999">
    <property type="component" value="Unassembled WGS sequence"/>
</dbReference>
<dbReference type="GO" id="GO:0005524">
    <property type="term" value="F:ATP binding"/>
    <property type="evidence" value="ECO:0007669"/>
    <property type="project" value="UniProtKB-UniRule"/>
</dbReference>
<name>A0A1H6QJ28_9GAMM</name>
<dbReference type="InterPro" id="IPR005762">
    <property type="entry name" value="MurD"/>
</dbReference>
<dbReference type="STRING" id="64971.SAMN05421831_101298"/>
<dbReference type="InterPro" id="IPR036565">
    <property type="entry name" value="Mur-like_cat_sf"/>
</dbReference>
<evidence type="ECO:0000256" key="8">
    <source>
        <dbReference type="RuleBase" id="RU003664"/>
    </source>
</evidence>